<accession>A0A2A5S1C7</accession>
<dbReference type="InterPro" id="IPR010434">
    <property type="entry name" value="DUF1033"/>
</dbReference>
<keyword evidence="2" id="KW-1185">Reference proteome</keyword>
<organism evidence="1 2">
    <name type="scientific">Pseudolactococcus plantarum</name>
    <dbReference type="NCBI Taxonomy" id="1365"/>
    <lineage>
        <taxon>Bacteria</taxon>
        <taxon>Bacillati</taxon>
        <taxon>Bacillota</taxon>
        <taxon>Bacilli</taxon>
        <taxon>Lactobacillales</taxon>
        <taxon>Streptococcaceae</taxon>
        <taxon>Pseudolactococcus</taxon>
    </lineage>
</organism>
<evidence type="ECO:0000313" key="1">
    <source>
        <dbReference type="EMBL" id="PCS07265.1"/>
    </source>
</evidence>
<protein>
    <recommendedName>
        <fullName evidence="3">DNA binding protein</fullName>
    </recommendedName>
</protein>
<gene>
    <name evidence="1" type="ORF">RU87_GL001318</name>
</gene>
<sequence length="114" mass="14122">MSGDNEPWWFFENWRHDIIAKYEFENFYDALRFYKQEWERMAKLYPEFKSQKDFLAAFWVKSETRWCVECDEDLQQYHGLALLEDWAPVKSFQNRLPYAKKSGFNPDKICHYKR</sequence>
<proteinExistence type="predicted"/>
<reference evidence="1 2" key="1">
    <citation type="submission" date="2014-12" db="EMBL/GenBank/DDBJ databases">
        <title>Draft genome sequences of 10 type strains of Lactococcus.</title>
        <authorList>
            <person name="Sun Z."/>
            <person name="Zhong Z."/>
            <person name="Liu W."/>
            <person name="Zhang W."/>
            <person name="Zhang H."/>
        </authorList>
    </citation>
    <scope>NUCLEOTIDE SEQUENCE [LARGE SCALE GENOMIC DNA]</scope>
    <source>
        <strain evidence="1 2">DSM 20686</strain>
    </source>
</reference>
<comment type="caution">
    <text evidence="1">The sequence shown here is derived from an EMBL/GenBank/DDBJ whole genome shotgun (WGS) entry which is preliminary data.</text>
</comment>
<dbReference type="AlphaFoldDB" id="A0A2A5S1C7"/>
<dbReference type="Proteomes" id="UP000242246">
    <property type="component" value="Unassembled WGS sequence"/>
</dbReference>
<dbReference type="EMBL" id="JXJX01000005">
    <property type="protein sequence ID" value="PCS07265.1"/>
    <property type="molecule type" value="Genomic_DNA"/>
</dbReference>
<name>A0A2A5S1C7_9LACT</name>
<dbReference type="STRING" id="1348632.GCA_001591745_00543"/>
<evidence type="ECO:0000313" key="2">
    <source>
        <dbReference type="Proteomes" id="UP000242246"/>
    </source>
</evidence>
<dbReference type="Pfam" id="PF06279">
    <property type="entry name" value="DUF1033"/>
    <property type="match status" value="1"/>
</dbReference>
<evidence type="ECO:0008006" key="3">
    <source>
        <dbReference type="Google" id="ProtNLM"/>
    </source>
</evidence>